<dbReference type="EMBL" id="BSPK01000109">
    <property type="protein sequence ID" value="GLS67017.1"/>
    <property type="molecule type" value="Genomic_DNA"/>
</dbReference>
<dbReference type="AlphaFoldDB" id="A0A512J4I5"/>
<gene>
    <name evidence="3" type="ORF">GCM10007888_54000</name>
    <name evidence="2" type="ORF">MOX02_29240</name>
</gene>
<dbReference type="Proteomes" id="UP001156856">
    <property type="component" value="Unassembled WGS sequence"/>
</dbReference>
<dbReference type="EMBL" id="BJZU01000055">
    <property type="protein sequence ID" value="GEP04886.1"/>
    <property type="molecule type" value="Genomic_DNA"/>
</dbReference>
<dbReference type="Proteomes" id="UP000321960">
    <property type="component" value="Unassembled WGS sequence"/>
</dbReference>
<reference evidence="3" key="1">
    <citation type="journal article" date="2014" name="Int. J. Syst. Evol. Microbiol.">
        <title>Complete genome of a new Firmicutes species belonging to the dominant human colonic microbiota ('Ruminococcus bicirculans') reveals two chromosomes and a selective capacity to utilize plant glucans.</title>
        <authorList>
            <consortium name="NISC Comparative Sequencing Program"/>
            <person name="Wegmann U."/>
            <person name="Louis P."/>
            <person name="Goesmann A."/>
            <person name="Henrissat B."/>
            <person name="Duncan S.H."/>
            <person name="Flint H.J."/>
        </authorList>
    </citation>
    <scope>NUCLEOTIDE SEQUENCE</scope>
    <source>
        <strain evidence="3">NBRC 107715</strain>
    </source>
</reference>
<accession>A0A512J4I5</accession>
<evidence type="ECO:0000313" key="3">
    <source>
        <dbReference type="EMBL" id="GLS67017.1"/>
    </source>
</evidence>
<evidence type="ECO:0000256" key="1">
    <source>
        <dbReference type="SAM" id="MobiDB-lite"/>
    </source>
</evidence>
<reference evidence="2 4" key="3">
    <citation type="submission" date="2019-07" db="EMBL/GenBank/DDBJ databases">
        <title>Whole genome shotgun sequence of Methylobacterium oxalidis NBRC 107715.</title>
        <authorList>
            <person name="Hosoyama A."/>
            <person name="Uohara A."/>
            <person name="Ohji S."/>
            <person name="Ichikawa N."/>
        </authorList>
    </citation>
    <scope>NUCLEOTIDE SEQUENCE [LARGE SCALE GENOMIC DNA]</scope>
    <source>
        <strain evidence="2 4">NBRC 107715</strain>
    </source>
</reference>
<name>A0A512J4I5_9HYPH</name>
<keyword evidence="5" id="KW-1185">Reference proteome</keyword>
<comment type="caution">
    <text evidence="2">The sequence shown here is derived from an EMBL/GenBank/DDBJ whole genome shotgun (WGS) entry which is preliminary data.</text>
</comment>
<feature type="region of interest" description="Disordered" evidence="1">
    <location>
        <begin position="28"/>
        <end position="53"/>
    </location>
</feature>
<sequence length="53" mass="5470">MRTARFAGGVAVAAEIIVWLARGSAGRPRVGRREGAVAAGSYGSGRGRSNARR</sequence>
<evidence type="ECO:0000313" key="5">
    <source>
        <dbReference type="Proteomes" id="UP001156856"/>
    </source>
</evidence>
<reference evidence="5" key="2">
    <citation type="journal article" date="2019" name="Int. J. Syst. Evol. Microbiol.">
        <title>The Global Catalogue of Microorganisms (GCM) 10K type strain sequencing project: providing services to taxonomists for standard genome sequencing and annotation.</title>
        <authorList>
            <consortium name="The Broad Institute Genomics Platform"/>
            <consortium name="The Broad Institute Genome Sequencing Center for Infectious Disease"/>
            <person name="Wu L."/>
            <person name="Ma J."/>
        </authorList>
    </citation>
    <scope>NUCLEOTIDE SEQUENCE [LARGE SCALE GENOMIC DNA]</scope>
    <source>
        <strain evidence="5">NBRC 107715</strain>
    </source>
</reference>
<evidence type="ECO:0000313" key="2">
    <source>
        <dbReference type="EMBL" id="GEP04886.1"/>
    </source>
</evidence>
<organism evidence="2 4">
    <name type="scientific">Methylobacterium oxalidis</name>
    <dbReference type="NCBI Taxonomy" id="944322"/>
    <lineage>
        <taxon>Bacteria</taxon>
        <taxon>Pseudomonadati</taxon>
        <taxon>Pseudomonadota</taxon>
        <taxon>Alphaproteobacteria</taxon>
        <taxon>Hyphomicrobiales</taxon>
        <taxon>Methylobacteriaceae</taxon>
        <taxon>Methylobacterium</taxon>
    </lineage>
</organism>
<protein>
    <submittedName>
        <fullName evidence="2">Uncharacterized protein</fullName>
    </submittedName>
</protein>
<reference evidence="3" key="4">
    <citation type="submission" date="2023-01" db="EMBL/GenBank/DDBJ databases">
        <title>Draft genome sequence of Methylobacterium oxalidis strain NBRC 107715.</title>
        <authorList>
            <person name="Sun Q."/>
            <person name="Mori K."/>
        </authorList>
    </citation>
    <scope>NUCLEOTIDE SEQUENCE</scope>
    <source>
        <strain evidence="3">NBRC 107715</strain>
    </source>
</reference>
<proteinExistence type="predicted"/>
<evidence type="ECO:0000313" key="4">
    <source>
        <dbReference type="Proteomes" id="UP000321960"/>
    </source>
</evidence>